<reference evidence="2 3" key="1">
    <citation type="submission" date="2019-12" db="EMBL/GenBank/DDBJ databases">
        <title>Novel species isolated from a subtropical stream in China.</title>
        <authorList>
            <person name="Lu H."/>
        </authorList>
    </citation>
    <scope>NUCLEOTIDE SEQUENCE [LARGE SCALE GENOMIC DNA]</scope>
    <source>
        <strain evidence="2 3">CY42W</strain>
    </source>
</reference>
<dbReference type="InterPro" id="IPR021257">
    <property type="entry name" value="DUF2809"/>
</dbReference>
<name>A0ABW9W9X5_9BURK</name>
<feature type="transmembrane region" description="Helical" evidence="1">
    <location>
        <begin position="106"/>
        <end position="123"/>
    </location>
</feature>
<feature type="transmembrane region" description="Helical" evidence="1">
    <location>
        <begin position="64"/>
        <end position="86"/>
    </location>
</feature>
<keyword evidence="1" id="KW-0472">Membrane</keyword>
<evidence type="ECO:0000313" key="2">
    <source>
        <dbReference type="EMBL" id="MYN30447.1"/>
    </source>
</evidence>
<protein>
    <submittedName>
        <fullName evidence="2">DUF2809 domain-containing protein</fullName>
    </submittedName>
</protein>
<evidence type="ECO:0000313" key="3">
    <source>
        <dbReference type="Proteomes" id="UP000642144"/>
    </source>
</evidence>
<comment type="caution">
    <text evidence="2">The sequence shown here is derived from an EMBL/GenBank/DDBJ whole genome shotgun (WGS) entry which is preliminary data.</text>
</comment>
<keyword evidence="3" id="KW-1185">Reference proteome</keyword>
<organism evidence="2 3">
    <name type="scientific">Duganella levis</name>
    <dbReference type="NCBI Taxonomy" id="2692169"/>
    <lineage>
        <taxon>Bacteria</taxon>
        <taxon>Pseudomonadati</taxon>
        <taxon>Pseudomonadota</taxon>
        <taxon>Betaproteobacteria</taxon>
        <taxon>Burkholderiales</taxon>
        <taxon>Oxalobacteraceae</taxon>
        <taxon>Telluria group</taxon>
        <taxon>Duganella</taxon>
    </lineage>
</organism>
<accession>A0ABW9W9X5</accession>
<dbReference type="EMBL" id="WWCT01000039">
    <property type="protein sequence ID" value="MYN30447.1"/>
    <property type="molecule type" value="Genomic_DNA"/>
</dbReference>
<keyword evidence="1" id="KW-1133">Transmembrane helix</keyword>
<keyword evidence="1" id="KW-0812">Transmembrane</keyword>
<dbReference type="Proteomes" id="UP000642144">
    <property type="component" value="Unassembled WGS sequence"/>
</dbReference>
<feature type="transmembrane region" description="Helical" evidence="1">
    <location>
        <begin position="40"/>
        <end position="57"/>
    </location>
</feature>
<proteinExistence type="predicted"/>
<evidence type="ECO:0000256" key="1">
    <source>
        <dbReference type="SAM" id="Phobius"/>
    </source>
</evidence>
<dbReference type="Pfam" id="PF10990">
    <property type="entry name" value="DUF2809"/>
    <property type="match status" value="1"/>
</dbReference>
<gene>
    <name evidence="2" type="ORF">GTP69_28975</name>
</gene>
<sequence length="128" mass="14134">MARNRLLYCGITLAVILIGLASRRFPMMLPAAAGKYPGDVLWTMMVFFGLAVIWPRLGVMRLTVAALAISYAVEFSQLYQAPWINAVRAYPIGHLVLGSTFNWPDLAAYTIGALLAMLLELSIRRFAA</sequence>